<dbReference type="GO" id="GO:0004070">
    <property type="term" value="F:aspartate carbamoyltransferase activity"/>
    <property type="evidence" value="ECO:0007669"/>
    <property type="project" value="UniProtKB-UniRule"/>
</dbReference>
<sequence length="310" mass="34835">MIAMRARNLYDVDELEIMEVYELFELAKIFKRRMSSPVNKLPIFKDKTVCNLFVEPSTRTKNSFELAEKFLGMNVLNFNTSSSALSKKETLKDTVLTLSSMSIDLYVIRHREPGSPAFISKFTDAQIINAGDGLHAHPTQALLDTFTIFERFGSFKDLRISIIGDYYHSRVIRSNLKLLNKLGANITVCSPSTLTPKSSSLYNMNFTNDVVEAIKGSDVVMGLRMQLERQTDGLFASLKEYNENFGITEELFEKYANKNAILMHPGPINRGVELSGSIADKHYSVINEQVKNGVATRTALIYKMMGGEGI</sequence>
<comment type="catalytic activity">
    <reaction evidence="6 7">
        <text>carbamoyl phosphate + L-aspartate = N-carbamoyl-L-aspartate + phosphate + H(+)</text>
        <dbReference type="Rhea" id="RHEA:20013"/>
        <dbReference type="ChEBI" id="CHEBI:15378"/>
        <dbReference type="ChEBI" id="CHEBI:29991"/>
        <dbReference type="ChEBI" id="CHEBI:32814"/>
        <dbReference type="ChEBI" id="CHEBI:43474"/>
        <dbReference type="ChEBI" id="CHEBI:58228"/>
        <dbReference type="EC" id="2.1.3.2"/>
    </reaction>
</comment>
<evidence type="ECO:0000259" key="8">
    <source>
        <dbReference type="Pfam" id="PF00185"/>
    </source>
</evidence>
<comment type="function">
    <text evidence="5 7">Catalyzes the condensation of carbamoyl phosphate and aspartate to form carbamoyl aspartate and inorganic phosphate, the committed step in the de novo pyrimidine nucleotide biosynthesis pathway.</text>
</comment>
<feature type="binding site" evidence="7">
    <location>
        <position position="59"/>
    </location>
    <ligand>
        <name>carbamoyl phosphate</name>
        <dbReference type="ChEBI" id="CHEBI:58228"/>
    </ligand>
</feature>
<dbReference type="GO" id="GO:0005829">
    <property type="term" value="C:cytosol"/>
    <property type="evidence" value="ECO:0007669"/>
    <property type="project" value="TreeGrafter"/>
</dbReference>
<dbReference type="NCBIfam" id="TIGR00670">
    <property type="entry name" value="asp_carb_tr"/>
    <property type="match status" value="1"/>
</dbReference>
<dbReference type="GO" id="GO:0044205">
    <property type="term" value="P:'de novo' UMP biosynthetic process"/>
    <property type="evidence" value="ECO:0007669"/>
    <property type="project" value="UniProtKB-UniRule"/>
</dbReference>
<dbReference type="Gene3D" id="3.40.50.1370">
    <property type="entry name" value="Aspartate/ornithine carbamoyltransferase"/>
    <property type="match status" value="2"/>
</dbReference>
<evidence type="ECO:0000256" key="2">
    <source>
        <dbReference type="ARBA" id="ARBA00008896"/>
    </source>
</evidence>
<dbReference type="NCBIfam" id="NF002032">
    <property type="entry name" value="PRK00856.1"/>
    <property type="match status" value="1"/>
</dbReference>
<feature type="binding site" evidence="7">
    <location>
        <position position="224"/>
    </location>
    <ligand>
        <name>L-aspartate</name>
        <dbReference type="ChEBI" id="CHEBI:29991"/>
    </ligand>
</feature>
<protein>
    <recommendedName>
        <fullName evidence="7">Aspartate carbamoyltransferase</fullName>
        <ecNumber evidence="7">2.1.3.2</ecNumber>
    </recommendedName>
    <alternativeName>
        <fullName evidence="7">Aspartate transcarbamylase</fullName>
        <shortName evidence="7">ATCase</shortName>
    </alternativeName>
</protein>
<evidence type="ECO:0000256" key="1">
    <source>
        <dbReference type="ARBA" id="ARBA00004852"/>
    </source>
</evidence>
<dbReference type="PANTHER" id="PTHR45753:SF6">
    <property type="entry name" value="ASPARTATE CARBAMOYLTRANSFERASE"/>
    <property type="match status" value="1"/>
</dbReference>
<dbReference type="SUPFAM" id="SSF53671">
    <property type="entry name" value="Aspartate/ornithine carbamoyltransferase"/>
    <property type="match status" value="1"/>
</dbReference>
<feature type="binding site" evidence="7">
    <location>
        <position position="137"/>
    </location>
    <ligand>
        <name>carbamoyl phosphate</name>
        <dbReference type="ChEBI" id="CHEBI:58228"/>
    </ligand>
</feature>
<comment type="similarity">
    <text evidence="2 7">Belongs to the aspartate/ornithine carbamoyltransferase superfamily. ATCase family.</text>
</comment>
<dbReference type="Proteomes" id="UP000245921">
    <property type="component" value="Unassembled WGS sequence"/>
</dbReference>
<dbReference type="AlphaFoldDB" id="A0AA45C6Z3"/>
<accession>A0AA45C6Z3</accession>
<evidence type="ECO:0000256" key="3">
    <source>
        <dbReference type="ARBA" id="ARBA00022679"/>
    </source>
</evidence>
<dbReference type="GO" id="GO:0016597">
    <property type="term" value="F:amino acid binding"/>
    <property type="evidence" value="ECO:0007669"/>
    <property type="project" value="InterPro"/>
</dbReference>
<feature type="domain" description="Aspartate/ornithine carbamoyltransferase Asp/Orn-binding" evidence="8">
    <location>
        <begin position="156"/>
        <end position="302"/>
    </location>
</feature>
<dbReference type="PRINTS" id="PR00101">
    <property type="entry name" value="ATCASE"/>
</dbReference>
<evidence type="ECO:0000256" key="7">
    <source>
        <dbReference type="HAMAP-Rule" id="MF_00001"/>
    </source>
</evidence>
<organism evidence="10 11">
    <name type="scientific">Oceanotoga teriensis</name>
    <dbReference type="NCBI Taxonomy" id="515440"/>
    <lineage>
        <taxon>Bacteria</taxon>
        <taxon>Thermotogati</taxon>
        <taxon>Thermotogota</taxon>
        <taxon>Thermotogae</taxon>
        <taxon>Petrotogales</taxon>
        <taxon>Petrotogaceae</taxon>
        <taxon>Oceanotoga</taxon>
    </lineage>
</organism>
<evidence type="ECO:0000259" key="9">
    <source>
        <dbReference type="Pfam" id="PF02729"/>
    </source>
</evidence>
<proteinExistence type="inferred from homology"/>
<dbReference type="HAMAP" id="MF_00001">
    <property type="entry name" value="Asp_carb_tr"/>
    <property type="match status" value="1"/>
</dbReference>
<feature type="binding site" evidence="7">
    <location>
        <position position="87"/>
    </location>
    <ligand>
        <name>L-aspartate</name>
        <dbReference type="ChEBI" id="CHEBI:29991"/>
    </ligand>
</feature>
<name>A0AA45C6Z3_9BACT</name>
<dbReference type="PROSITE" id="PS00097">
    <property type="entry name" value="CARBAMOYLTRANSFERASE"/>
    <property type="match status" value="1"/>
</dbReference>
<dbReference type="GO" id="GO:0006520">
    <property type="term" value="P:amino acid metabolic process"/>
    <property type="evidence" value="ECO:0007669"/>
    <property type="project" value="InterPro"/>
</dbReference>
<gene>
    <name evidence="7" type="primary">pyrB</name>
    <name evidence="10" type="ORF">C7380_1079</name>
</gene>
<dbReference type="RefSeq" id="WP_109604595.1">
    <property type="nucleotide sequence ID" value="NZ_JAMHJO010000002.1"/>
</dbReference>
<dbReference type="InterPro" id="IPR006131">
    <property type="entry name" value="Asp_carbamoyltransf_Asp/Orn-bd"/>
</dbReference>
<evidence type="ECO:0000256" key="6">
    <source>
        <dbReference type="ARBA" id="ARBA00048859"/>
    </source>
</evidence>
<feature type="binding site" evidence="7">
    <location>
        <position position="109"/>
    </location>
    <ligand>
        <name>carbamoyl phosphate</name>
        <dbReference type="ChEBI" id="CHEBI:58228"/>
    </ligand>
</feature>
<dbReference type="InterPro" id="IPR002082">
    <property type="entry name" value="Asp_carbamoyltransf"/>
</dbReference>
<feature type="binding site" evidence="7">
    <location>
        <position position="266"/>
    </location>
    <ligand>
        <name>carbamoyl phosphate</name>
        <dbReference type="ChEBI" id="CHEBI:58228"/>
    </ligand>
</feature>
<dbReference type="InterPro" id="IPR006132">
    <property type="entry name" value="Asp/Orn_carbamoyltranf_P-bd"/>
</dbReference>
<dbReference type="GO" id="GO:0006207">
    <property type="term" value="P:'de novo' pyrimidine nucleobase biosynthetic process"/>
    <property type="evidence" value="ECO:0007669"/>
    <property type="project" value="InterPro"/>
</dbReference>
<feature type="binding site" evidence="7">
    <location>
        <position position="267"/>
    </location>
    <ligand>
        <name>carbamoyl phosphate</name>
        <dbReference type="ChEBI" id="CHEBI:58228"/>
    </ligand>
</feature>
<keyword evidence="4 7" id="KW-0665">Pyrimidine biosynthesis</keyword>
<dbReference type="EC" id="2.1.3.2" evidence="7"/>
<keyword evidence="3 7" id="KW-0808">Transferase</keyword>
<feature type="domain" description="Aspartate/ornithine carbamoyltransferase carbamoyl-P binding" evidence="9">
    <location>
        <begin position="7"/>
        <end position="150"/>
    </location>
</feature>
<evidence type="ECO:0000313" key="11">
    <source>
        <dbReference type="Proteomes" id="UP000245921"/>
    </source>
</evidence>
<reference evidence="10 11" key="1">
    <citation type="submission" date="2018-05" db="EMBL/GenBank/DDBJ databases">
        <title>Genomic Encyclopedia of Type Strains, Phase IV (KMG-IV): sequencing the most valuable type-strain genomes for metagenomic binning, comparative biology and taxonomic classification.</title>
        <authorList>
            <person name="Goeker M."/>
        </authorList>
    </citation>
    <scope>NUCLEOTIDE SEQUENCE [LARGE SCALE GENOMIC DNA]</scope>
    <source>
        <strain evidence="10 11">DSM 24906</strain>
    </source>
</reference>
<evidence type="ECO:0000256" key="4">
    <source>
        <dbReference type="ARBA" id="ARBA00022975"/>
    </source>
</evidence>
<comment type="pathway">
    <text evidence="1 7">Pyrimidine metabolism; UMP biosynthesis via de novo pathway; (S)-dihydroorotate from bicarbonate: step 2/3.</text>
</comment>
<comment type="subunit">
    <text evidence="7">Heterododecamer (2C3:3R2) of six catalytic PyrB chains organized as two trimers (C3), and six regulatory PyrI chains organized as three dimers (R2).</text>
</comment>
<dbReference type="InterPro" id="IPR006130">
    <property type="entry name" value="Asp/Orn_carbamoylTrfase"/>
</dbReference>
<dbReference type="EMBL" id="QGGI01000007">
    <property type="protein sequence ID" value="PWJ95054.1"/>
    <property type="molecule type" value="Genomic_DNA"/>
</dbReference>
<dbReference type="PRINTS" id="PR00100">
    <property type="entry name" value="AOTCASE"/>
</dbReference>
<feature type="binding site" evidence="7">
    <location>
        <position position="170"/>
    </location>
    <ligand>
        <name>L-aspartate</name>
        <dbReference type="ChEBI" id="CHEBI:29991"/>
    </ligand>
</feature>
<feature type="binding site" evidence="7">
    <location>
        <position position="140"/>
    </location>
    <ligand>
        <name>carbamoyl phosphate</name>
        <dbReference type="ChEBI" id="CHEBI:58228"/>
    </ligand>
</feature>
<evidence type="ECO:0000256" key="5">
    <source>
        <dbReference type="ARBA" id="ARBA00043884"/>
    </source>
</evidence>
<evidence type="ECO:0000313" key="10">
    <source>
        <dbReference type="EMBL" id="PWJ95054.1"/>
    </source>
</evidence>
<keyword evidence="11" id="KW-1185">Reference proteome</keyword>
<dbReference type="InterPro" id="IPR036901">
    <property type="entry name" value="Asp/Orn_carbamoylTrfase_sf"/>
</dbReference>
<dbReference type="Pfam" id="PF00185">
    <property type="entry name" value="OTCace"/>
    <property type="match status" value="1"/>
</dbReference>
<dbReference type="Pfam" id="PF02729">
    <property type="entry name" value="OTCace_N"/>
    <property type="match status" value="1"/>
</dbReference>
<comment type="caution">
    <text evidence="10">The sequence shown here is derived from an EMBL/GenBank/DDBJ whole genome shotgun (WGS) entry which is preliminary data.</text>
</comment>
<feature type="binding site" evidence="7">
    <location>
        <position position="60"/>
    </location>
    <ligand>
        <name>carbamoyl phosphate</name>
        <dbReference type="ChEBI" id="CHEBI:58228"/>
    </ligand>
</feature>
<dbReference type="PANTHER" id="PTHR45753">
    <property type="entry name" value="ORNITHINE CARBAMOYLTRANSFERASE, MITOCHONDRIAL"/>
    <property type="match status" value="1"/>
</dbReference>